<proteinExistence type="predicted"/>
<dbReference type="EMBL" id="KB741006">
    <property type="protein sequence ID" value="ENN75676.1"/>
    <property type="molecule type" value="Genomic_DNA"/>
</dbReference>
<gene>
    <name evidence="1" type="ORF">YQE_07774</name>
</gene>
<evidence type="ECO:0000313" key="1">
    <source>
        <dbReference type="EMBL" id="ENN75676.1"/>
    </source>
</evidence>
<protein>
    <submittedName>
        <fullName evidence="1">Uncharacterized protein</fullName>
    </submittedName>
</protein>
<accession>N6U4W6</accession>
<sequence length="213" mass="23114">MALDWLIAVPLAGVVEPEPDGEPAVQSNGRDFRAPNLLVYAAGDTRTAHGAFGAYGAHPMAQQRPGVEAHLVRVLDQSGGAALSAQYRPSESHIQRRRPDGLQQHGQHLHLAVGGDAQLLRMRQSGAVQRQASAGTGRRHVLFGGAVCRQVRRRAARACHRWQQGVGGECAGDTALQRVRLPHRLRSAAVGRCCAGQSRPVRCDRVRRLFVLR</sequence>
<name>N6U4W6_DENPD</name>
<reference evidence="1" key="1">
    <citation type="journal article" date="2013" name="Genome Biol.">
        <title>Draft genome of the mountain pine beetle, Dendroctonus ponderosae Hopkins, a major forest pest.</title>
        <authorList>
            <person name="Keeling C.I."/>
            <person name="Yuen M.M."/>
            <person name="Liao N.Y."/>
            <person name="Docking T.R."/>
            <person name="Chan S.K."/>
            <person name="Taylor G.A."/>
            <person name="Palmquist D.L."/>
            <person name="Jackman S.D."/>
            <person name="Nguyen A."/>
            <person name="Li M."/>
            <person name="Henderson H."/>
            <person name="Janes J.K."/>
            <person name="Zhao Y."/>
            <person name="Pandoh P."/>
            <person name="Moore R."/>
            <person name="Sperling F.A."/>
            <person name="Huber D.P."/>
            <person name="Birol I."/>
            <person name="Jones S.J."/>
            <person name="Bohlmann J."/>
        </authorList>
    </citation>
    <scope>NUCLEOTIDE SEQUENCE</scope>
</reference>
<feature type="non-terminal residue" evidence="1">
    <location>
        <position position="1"/>
    </location>
</feature>
<dbReference type="AlphaFoldDB" id="N6U4W6"/>
<dbReference type="HOGENOM" id="CLU_1295569_0_0_1"/>
<organism evidence="1">
    <name type="scientific">Dendroctonus ponderosae</name>
    <name type="common">Mountain pine beetle</name>
    <dbReference type="NCBI Taxonomy" id="77166"/>
    <lineage>
        <taxon>Eukaryota</taxon>
        <taxon>Metazoa</taxon>
        <taxon>Ecdysozoa</taxon>
        <taxon>Arthropoda</taxon>
        <taxon>Hexapoda</taxon>
        <taxon>Insecta</taxon>
        <taxon>Pterygota</taxon>
        <taxon>Neoptera</taxon>
        <taxon>Endopterygota</taxon>
        <taxon>Coleoptera</taxon>
        <taxon>Polyphaga</taxon>
        <taxon>Cucujiformia</taxon>
        <taxon>Curculionidae</taxon>
        <taxon>Scolytinae</taxon>
        <taxon>Dendroctonus</taxon>
    </lineage>
</organism>